<comment type="caution">
    <text evidence="1">The sequence shown here is derived from an EMBL/GenBank/DDBJ whole genome shotgun (WGS) entry which is preliminary data.</text>
</comment>
<dbReference type="EMBL" id="JAEEGC010000127">
    <property type="protein sequence ID" value="MBV7275542.1"/>
    <property type="molecule type" value="Genomic_DNA"/>
</dbReference>
<dbReference type="Pfam" id="PF10704">
    <property type="entry name" value="DUF2508"/>
    <property type="match status" value="1"/>
</dbReference>
<proteinExistence type="predicted"/>
<protein>
    <submittedName>
        <fullName evidence="1">YaaL family protein</fullName>
    </submittedName>
</protein>
<gene>
    <name evidence="1" type="ORF">I6U48_21805</name>
</gene>
<keyword evidence="2" id="KW-1185">Reference proteome</keyword>
<name>A0A949WX46_9CLOT</name>
<accession>A0A949WX46</accession>
<reference evidence="1" key="1">
    <citation type="submission" date="2020-12" db="EMBL/GenBank/DDBJ databases">
        <title>Clostridium thailandense sp. nov., a novel acetogenic bacterium isolated from peat land soil in Thailand.</title>
        <authorList>
            <person name="Chaikitkaew S."/>
            <person name="Birkeland N.K."/>
        </authorList>
    </citation>
    <scope>NUCLEOTIDE SEQUENCE</scope>
    <source>
        <strain evidence="1">PL3</strain>
    </source>
</reference>
<evidence type="ECO:0000313" key="2">
    <source>
        <dbReference type="Proteomes" id="UP000694308"/>
    </source>
</evidence>
<evidence type="ECO:0000313" key="1">
    <source>
        <dbReference type="EMBL" id="MBV7275542.1"/>
    </source>
</evidence>
<sequence length="90" mass="10445">MNKKTIASLLIRKSKYTSEQKKLLNSIEKAREDLEVAREYFNSVDDPRLIDYAIYREEAAKARYMFLLNEAKKNGLKATEKDSLKELSAV</sequence>
<dbReference type="RefSeq" id="WP_218322594.1">
    <property type="nucleotide sequence ID" value="NZ_JAEEGC010000127.1"/>
</dbReference>
<dbReference type="InterPro" id="IPR019644">
    <property type="entry name" value="DUF2508"/>
</dbReference>
<dbReference type="Proteomes" id="UP000694308">
    <property type="component" value="Unassembled WGS sequence"/>
</dbReference>
<dbReference type="AlphaFoldDB" id="A0A949WX46"/>
<organism evidence="1 2">
    <name type="scientific">Clostridium thailandense</name>
    <dbReference type="NCBI Taxonomy" id="2794346"/>
    <lineage>
        <taxon>Bacteria</taxon>
        <taxon>Bacillati</taxon>
        <taxon>Bacillota</taxon>
        <taxon>Clostridia</taxon>
        <taxon>Eubacteriales</taxon>
        <taxon>Clostridiaceae</taxon>
        <taxon>Clostridium</taxon>
    </lineage>
</organism>